<keyword evidence="1" id="KW-1133">Transmembrane helix</keyword>
<dbReference type="RefSeq" id="WP_380532271.1">
    <property type="nucleotide sequence ID" value="NZ_JBHFAB010000002.1"/>
</dbReference>
<sequence>MPDSHVRAVVELLSWWSLLFALYLVFISAVSVLEVAVGAGAAGLAAVGAWAARRAVRPVVGPAGHCAAALWAWPGTLLAETVRLAVLTAAALGGRVVEGRWRTVRLRPGVGAAWACALMSGTPGGCVVEVEDTGPVPPLVRLHTLFPGRSRLEELLTEEDAG</sequence>
<dbReference type="Proteomes" id="UP001592531">
    <property type="component" value="Unassembled WGS sequence"/>
</dbReference>
<evidence type="ECO:0000313" key="3">
    <source>
        <dbReference type="Proteomes" id="UP001592531"/>
    </source>
</evidence>
<keyword evidence="3" id="KW-1185">Reference proteome</keyword>
<comment type="caution">
    <text evidence="2">The sequence shown here is derived from an EMBL/GenBank/DDBJ whole genome shotgun (WGS) entry which is preliminary data.</text>
</comment>
<name>A0ABV6VQ42_9ACTN</name>
<accession>A0ABV6VQ42</accession>
<keyword evidence="1" id="KW-0472">Membrane</keyword>
<evidence type="ECO:0008006" key="4">
    <source>
        <dbReference type="Google" id="ProtNLM"/>
    </source>
</evidence>
<dbReference type="EMBL" id="JBHFAB010000002">
    <property type="protein sequence ID" value="MFC1415855.1"/>
    <property type="molecule type" value="Genomic_DNA"/>
</dbReference>
<reference evidence="2 3" key="1">
    <citation type="submission" date="2024-09" db="EMBL/GenBank/DDBJ databases">
        <authorList>
            <person name="Lee S.D."/>
        </authorList>
    </citation>
    <scope>NUCLEOTIDE SEQUENCE [LARGE SCALE GENOMIC DNA]</scope>
    <source>
        <strain evidence="2 3">N8-3</strain>
    </source>
</reference>
<feature type="transmembrane region" description="Helical" evidence="1">
    <location>
        <begin position="20"/>
        <end position="47"/>
    </location>
</feature>
<keyword evidence="1" id="KW-0812">Transmembrane</keyword>
<protein>
    <recommendedName>
        <fullName evidence="4">Sodium:proton antiporter</fullName>
    </recommendedName>
</protein>
<evidence type="ECO:0000256" key="1">
    <source>
        <dbReference type="SAM" id="Phobius"/>
    </source>
</evidence>
<gene>
    <name evidence="2" type="ORF">ACEZDE_04235</name>
</gene>
<organism evidence="2 3">
    <name type="scientific">Streptacidiphilus cavernicola</name>
    <dbReference type="NCBI Taxonomy" id="3342716"/>
    <lineage>
        <taxon>Bacteria</taxon>
        <taxon>Bacillati</taxon>
        <taxon>Actinomycetota</taxon>
        <taxon>Actinomycetes</taxon>
        <taxon>Kitasatosporales</taxon>
        <taxon>Streptomycetaceae</taxon>
        <taxon>Streptacidiphilus</taxon>
    </lineage>
</organism>
<proteinExistence type="predicted"/>
<evidence type="ECO:0000313" key="2">
    <source>
        <dbReference type="EMBL" id="MFC1415855.1"/>
    </source>
</evidence>